<evidence type="ECO:0008006" key="5">
    <source>
        <dbReference type="Google" id="ProtNLM"/>
    </source>
</evidence>
<feature type="compositionally biased region" description="Low complexity" evidence="2">
    <location>
        <begin position="37"/>
        <end position="46"/>
    </location>
</feature>
<keyword evidence="4" id="KW-1185">Reference proteome</keyword>
<dbReference type="GeneID" id="19112106"/>
<dbReference type="SUPFAM" id="SSF54160">
    <property type="entry name" value="Chromo domain-like"/>
    <property type="match status" value="1"/>
</dbReference>
<evidence type="ECO:0000256" key="2">
    <source>
        <dbReference type="SAM" id="MobiDB-lite"/>
    </source>
</evidence>
<feature type="compositionally biased region" description="Acidic residues" evidence="2">
    <location>
        <begin position="502"/>
        <end position="512"/>
    </location>
</feature>
<dbReference type="Pfam" id="PF12511">
    <property type="entry name" value="DUF3716"/>
    <property type="match status" value="1"/>
</dbReference>
<protein>
    <recommendedName>
        <fullName evidence="5">Chromo domain-containing protein</fullName>
    </recommendedName>
</protein>
<accession>M2MW51</accession>
<comment type="subunit">
    <text evidence="1">Component of the NuA4 histone acetyltransferase complex.</text>
</comment>
<dbReference type="InterPro" id="IPR016197">
    <property type="entry name" value="Chromo-like_dom_sf"/>
</dbReference>
<dbReference type="STRING" id="717646.M2MW51"/>
<feature type="compositionally biased region" description="Polar residues" evidence="2">
    <location>
        <begin position="21"/>
        <end position="36"/>
    </location>
</feature>
<dbReference type="HOGENOM" id="CLU_451251_0_0_1"/>
<feature type="region of interest" description="Disordered" evidence="2">
    <location>
        <begin position="1"/>
        <end position="46"/>
    </location>
</feature>
<feature type="region of interest" description="Disordered" evidence="2">
    <location>
        <begin position="357"/>
        <end position="513"/>
    </location>
</feature>
<proteinExistence type="predicted"/>
<reference evidence="3 4" key="1">
    <citation type="journal article" date="2012" name="PLoS Pathog.">
        <title>Diverse lifestyles and strategies of plant pathogenesis encoded in the genomes of eighteen Dothideomycetes fungi.</title>
        <authorList>
            <person name="Ohm R.A."/>
            <person name="Feau N."/>
            <person name="Henrissat B."/>
            <person name="Schoch C.L."/>
            <person name="Horwitz B.A."/>
            <person name="Barry K.W."/>
            <person name="Condon B.J."/>
            <person name="Copeland A.C."/>
            <person name="Dhillon B."/>
            <person name="Glaser F."/>
            <person name="Hesse C.N."/>
            <person name="Kosti I."/>
            <person name="LaButti K."/>
            <person name="Lindquist E.A."/>
            <person name="Lucas S."/>
            <person name="Salamov A.A."/>
            <person name="Bradshaw R.E."/>
            <person name="Ciuffetti L."/>
            <person name="Hamelin R.C."/>
            <person name="Kema G.H.J."/>
            <person name="Lawrence C."/>
            <person name="Scott J.A."/>
            <person name="Spatafora J.W."/>
            <person name="Turgeon B.G."/>
            <person name="de Wit P.J.G.M."/>
            <person name="Zhong S."/>
            <person name="Goodwin S.B."/>
            <person name="Grigoriev I.V."/>
        </authorList>
    </citation>
    <scope>NUCLEOTIDE SEQUENCE [LARGE SCALE GENOMIC DNA]</scope>
    <source>
        <strain evidence="3 4">UAMH 10762</strain>
    </source>
</reference>
<dbReference type="EMBL" id="KB445566">
    <property type="protein sequence ID" value="EMC90819.1"/>
    <property type="molecule type" value="Genomic_DNA"/>
</dbReference>
<evidence type="ECO:0000313" key="3">
    <source>
        <dbReference type="EMBL" id="EMC90819.1"/>
    </source>
</evidence>
<organism evidence="3 4">
    <name type="scientific">Baudoinia panamericana (strain UAMH 10762)</name>
    <name type="common">Angels' share fungus</name>
    <name type="synonym">Baudoinia compniacensis (strain UAMH 10762)</name>
    <dbReference type="NCBI Taxonomy" id="717646"/>
    <lineage>
        <taxon>Eukaryota</taxon>
        <taxon>Fungi</taxon>
        <taxon>Dikarya</taxon>
        <taxon>Ascomycota</taxon>
        <taxon>Pezizomycotina</taxon>
        <taxon>Dothideomycetes</taxon>
        <taxon>Dothideomycetidae</taxon>
        <taxon>Mycosphaerellales</taxon>
        <taxon>Teratosphaeriaceae</taxon>
        <taxon>Baudoinia</taxon>
    </lineage>
</organism>
<dbReference type="eggNOG" id="ENOG502T7WT">
    <property type="taxonomic scope" value="Eukaryota"/>
</dbReference>
<dbReference type="AlphaFoldDB" id="M2MW51"/>
<dbReference type="InterPro" id="IPR022190">
    <property type="entry name" value="DUF3716"/>
</dbReference>
<feature type="compositionally biased region" description="Pro residues" evidence="2">
    <location>
        <begin position="1"/>
        <end position="10"/>
    </location>
</feature>
<dbReference type="OrthoDB" id="4174112at2759"/>
<dbReference type="Gene3D" id="2.40.50.40">
    <property type="match status" value="1"/>
</dbReference>
<dbReference type="CDD" id="cd00024">
    <property type="entry name" value="CD_CSD"/>
    <property type="match status" value="1"/>
</dbReference>
<dbReference type="Proteomes" id="UP000011761">
    <property type="component" value="Unassembled WGS sequence"/>
</dbReference>
<dbReference type="KEGG" id="bcom:BAUCODRAFT_333543"/>
<feature type="compositionally biased region" description="Low complexity" evidence="2">
    <location>
        <begin position="420"/>
        <end position="443"/>
    </location>
</feature>
<evidence type="ECO:0000256" key="1">
    <source>
        <dbReference type="ARBA" id="ARBA00011353"/>
    </source>
</evidence>
<evidence type="ECO:0000313" key="4">
    <source>
        <dbReference type="Proteomes" id="UP000011761"/>
    </source>
</evidence>
<name>M2MW51_BAUPA</name>
<sequence>MTPRQQPSPPSSSQHRLATPRFTSINAQHPKPTSNHAAVASASTATAEAAEASAFDDFGQRNGHTKRTTRSQLPELQDRDFQVDSILERRQGAGGVEYLVQWQESWLDPSLILRNDDGTRFVRCNGSDWPVKVVLPVSPVDEDPRECAVGWEPTWQPKSSLSGSQDLIDDFERDNPSNIPDEPSRAVVHVRAHPGGRLEACNSFSSNVFYPRAKRDYAPAMIAWSRDNGGIIAKACLRLDTKRALRFRKVFVKAERMFNLARPSHGNAAMVFIKGVVQAKPCDCCTLAGAPFPHCVTFDFAFHGACANCGFRERGTGCNYHGDAKEGVVRWVRAVGSETAPQHQLIEVANRHGSLSSVIGHGPIANGSSHDRGTGNDSSGPATADRTDHESVPGRGPSTELGSPNPFPDTVMQSPSMPVAEATDAARAATRSPSLAPLDSSPLRAMKSREQNGRATPGPSNWRKRRRAHHSHSDVGSSKRPSPAAAKQAEKVEKAASTRSTEDEDQEEDQDEVPVYRNEYFEQGQASPAQVRVILKHCDSRWRDIFDRAWRKWVSRVQPPGSPNSLTKEEFLSLHLYESLNGAVTARCPPAPPSSTSPHEIVTLK</sequence>
<gene>
    <name evidence="3" type="ORF">BAUCODRAFT_333543</name>
</gene>
<dbReference type="RefSeq" id="XP_007681993.1">
    <property type="nucleotide sequence ID" value="XM_007683803.1"/>
</dbReference>